<name>A0A7Y0FGD0_9BURK</name>
<evidence type="ECO:0000256" key="1">
    <source>
        <dbReference type="SAM" id="Coils"/>
    </source>
</evidence>
<dbReference type="RefSeq" id="WP_169501083.1">
    <property type="nucleotide sequence ID" value="NZ_JABBFZ010000027.1"/>
</dbReference>
<keyword evidence="1" id="KW-0175">Coiled coil</keyword>
<comment type="caution">
    <text evidence="2">The sequence shown here is derived from an EMBL/GenBank/DDBJ whole genome shotgun (WGS) entry which is preliminary data.</text>
</comment>
<feature type="coiled-coil region" evidence="1">
    <location>
        <begin position="194"/>
        <end position="345"/>
    </location>
</feature>
<reference evidence="2 3" key="1">
    <citation type="submission" date="2020-04" db="EMBL/GenBank/DDBJ databases">
        <title>Paraburkholderia sp. G-4-1-8 isolated from soil.</title>
        <authorList>
            <person name="Dahal R.H."/>
        </authorList>
    </citation>
    <scope>NUCLEOTIDE SEQUENCE [LARGE SCALE GENOMIC DNA]</scope>
    <source>
        <strain evidence="2 3">G-4-1-8</strain>
    </source>
</reference>
<accession>A0A7Y0FGD0</accession>
<evidence type="ECO:0000313" key="2">
    <source>
        <dbReference type="EMBL" id="NML34895.1"/>
    </source>
</evidence>
<dbReference type="Proteomes" id="UP000583127">
    <property type="component" value="Unassembled WGS sequence"/>
</dbReference>
<sequence>MSESKELTVPQRAAVALESARHEQELIALAKKYSDITEIRNPAGREQTHGAMMELANRRIAITKAGKEARDDATKFSKAVIEEEKRLVALIEPEEGRLRTLRDEWDAEREREKAAKAAAEKARVDAIRQRITDMQAIPSLLVGKSAETIAAAIDSLEVVQITLESHQEFAGEAEIVKAVVIAKLGEMLACQQAHEVEQTRIAAERAQLERERAEAAERERIAAAARAEEERKAREARQAEEARLRAEREAHEAELRRQREVEEAKLAEQRAEIARQQAAIDAERQRQADEAARVEREKQAAIAAEAARVAEEERRKREAEEAAARAEAERIRAEQDAAIAEQQRRERVEFEKHGPGDDQILVTVATQFDVDADVALGWLAKFNVAALINKLEKAA</sequence>
<proteinExistence type="predicted"/>
<gene>
    <name evidence="2" type="ORF">HHL14_29230</name>
</gene>
<organism evidence="2 3">
    <name type="scientific">Paraburkholderia antibiotica</name>
    <dbReference type="NCBI Taxonomy" id="2728839"/>
    <lineage>
        <taxon>Bacteria</taxon>
        <taxon>Pseudomonadati</taxon>
        <taxon>Pseudomonadota</taxon>
        <taxon>Betaproteobacteria</taxon>
        <taxon>Burkholderiales</taxon>
        <taxon>Burkholderiaceae</taxon>
        <taxon>Paraburkholderia</taxon>
    </lineage>
</organism>
<dbReference type="EMBL" id="JABBFZ010000027">
    <property type="protein sequence ID" value="NML34895.1"/>
    <property type="molecule type" value="Genomic_DNA"/>
</dbReference>
<protein>
    <submittedName>
        <fullName evidence="2">Uncharacterized protein</fullName>
    </submittedName>
</protein>
<dbReference type="AlphaFoldDB" id="A0A7Y0FGD0"/>
<evidence type="ECO:0000313" key="3">
    <source>
        <dbReference type="Proteomes" id="UP000583127"/>
    </source>
</evidence>
<keyword evidence="3" id="KW-1185">Reference proteome</keyword>